<keyword evidence="4" id="KW-1185">Reference proteome</keyword>
<feature type="domain" description="EF-hand" evidence="2">
    <location>
        <begin position="174"/>
        <end position="209"/>
    </location>
</feature>
<name>A0A8S1MFF2_PARPR</name>
<gene>
    <name evidence="3" type="ORF">PPRIM_AZ9-3.1.T0590234</name>
</gene>
<dbReference type="PROSITE" id="PS50222">
    <property type="entry name" value="EF_HAND_2"/>
    <property type="match status" value="1"/>
</dbReference>
<evidence type="ECO:0000259" key="2">
    <source>
        <dbReference type="PROSITE" id="PS50222"/>
    </source>
</evidence>
<evidence type="ECO:0000313" key="3">
    <source>
        <dbReference type="EMBL" id="CAD8078239.1"/>
    </source>
</evidence>
<dbReference type="OMA" id="MEINDTY"/>
<feature type="region of interest" description="Disordered" evidence="1">
    <location>
        <begin position="57"/>
        <end position="78"/>
    </location>
</feature>
<comment type="caution">
    <text evidence="3">The sequence shown here is derived from an EMBL/GenBank/DDBJ whole genome shotgun (WGS) entry which is preliminary data.</text>
</comment>
<accession>A0A8S1MFF2</accession>
<feature type="region of interest" description="Disordered" evidence="1">
    <location>
        <begin position="1"/>
        <end position="34"/>
    </location>
</feature>
<organism evidence="3 4">
    <name type="scientific">Paramecium primaurelia</name>
    <dbReference type="NCBI Taxonomy" id="5886"/>
    <lineage>
        <taxon>Eukaryota</taxon>
        <taxon>Sar</taxon>
        <taxon>Alveolata</taxon>
        <taxon>Ciliophora</taxon>
        <taxon>Intramacronucleata</taxon>
        <taxon>Oligohymenophorea</taxon>
        <taxon>Peniculida</taxon>
        <taxon>Parameciidae</taxon>
        <taxon>Paramecium</taxon>
    </lineage>
</organism>
<sequence length="286" mass="33897">MGNKPSVNQNKFQRQLTTNDKQFKKDQSQSNVIAPYREGTTLAVESKLKAYLKNANEGEDLDDDNQGGRNKLQQFKEDQHNVENIQKEIIHLEETVFSKEKLQRVREDFESYSKENKMSRKKLLEYFGMAELDNKRLGNRIFQCVKSTFSQKKTGPFLDYAKFLKAISMLSQQNDEGRLRFLYSMFDMNLEGSIEKDEMYNLMMMFLEGMMSINYENQDLNDLKQRISESHDRQIELALEEIVNEIYQNHASKQNVLSYDDWRNWLMEQEGIQEILKFNPHTDFQD</sequence>
<reference evidence="3" key="1">
    <citation type="submission" date="2021-01" db="EMBL/GenBank/DDBJ databases">
        <authorList>
            <consortium name="Genoscope - CEA"/>
            <person name="William W."/>
        </authorList>
    </citation>
    <scope>NUCLEOTIDE SEQUENCE</scope>
</reference>
<protein>
    <recommendedName>
        <fullName evidence="2">EF-hand domain-containing protein</fullName>
    </recommendedName>
</protein>
<dbReference type="AlphaFoldDB" id="A0A8S1MFF2"/>
<evidence type="ECO:0000256" key="1">
    <source>
        <dbReference type="SAM" id="MobiDB-lite"/>
    </source>
</evidence>
<evidence type="ECO:0000313" key="4">
    <source>
        <dbReference type="Proteomes" id="UP000688137"/>
    </source>
</evidence>
<proteinExistence type="predicted"/>
<feature type="compositionally biased region" description="Polar residues" evidence="1">
    <location>
        <begin position="1"/>
        <end position="20"/>
    </location>
</feature>
<dbReference type="Proteomes" id="UP000688137">
    <property type="component" value="Unassembled WGS sequence"/>
</dbReference>
<dbReference type="EMBL" id="CAJJDM010000060">
    <property type="protein sequence ID" value="CAD8078239.1"/>
    <property type="molecule type" value="Genomic_DNA"/>
</dbReference>
<dbReference type="GO" id="GO:0005509">
    <property type="term" value="F:calcium ion binding"/>
    <property type="evidence" value="ECO:0007669"/>
    <property type="project" value="InterPro"/>
</dbReference>
<dbReference type="InterPro" id="IPR002048">
    <property type="entry name" value="EF_hand_dom"/>
</dbReference>